<protein>
    <submittedName>
        <fullName evidence="1">Uncharacterized protein</fullName>
    </submittedName>
</protein>
<evidence type="ECO:0000313" key="2">
    <source>
        <dbReference type="Proteomes" id="UP001205105"/>
    </source>
</evidence>
<dbReference type="Proteomes" id="UP001205105">
    <property type="component" value="Unassembled WGS sequence"/>
</dbReference>
<proteinExistence type="predicted"/>
<dbReference type="Pfam" id="PF08560">
    <property type="entry name" value="DUF1757"/>
    <property type="match status" value="1"/>
</dbReference>
<name>A0AAD5DNL0_9CHLO</name>
<gene>
    <name evidence="1" type="ORF">COHA_007167</name>
</gene>
<keyword evidence="2" id="KW-1185">Reference proteome</keyword>
<sequence>MSTVTGKQAAQVAAAEPEFDPTLDSWQINYARLMSHVSQKGFQAGGLVSCLVVAPIVFYRARGSGGAVAVPKAVNAVFRTVIAATAVSTALGVARMASVEDLKEGLEDRAYRLHYNLGQRRTDRFAQIGTVLGGTAAAVFLPASAAAVVAGGAAGAAAGVLAHVATMPKPEE</sequence>
<dbReference type="EMBL" id="JADXDR010000108">
    <property type="protein sequence ID" value="KAI7839025.1"/>
    <property type="molecule type" value="Genomic_DNA"/>
</dbReference>
<evidence type="ECO:0000313" key="1">
    <source>
        <dbReference type="EMBL" id="KAI7839025.1"/>
    </source>
</evidence>
<accession>A0AAD5DNL0</accession>
<dbReference type="AlphaFoldDB" id="A0AAD5DNL0"/>
<comment type="caution">
    <text evidence="1">The sequence shown here is derived from an EMBL/GenBank/DDBJ whole genome shotgun (WGS) entry which is preliminary data.</text>
</comment>
<organism evidence="1 2">
    <name type="scientific">Chlorella ohadii</name>
    <dbReference type="NCBI Taxonomy" id="2649997"/>
    <lineage>
        <taxon>Eukaryota</taxon>
        <taxon>Viridiplantae</taxon>
        <taxon>Chlorophyta</taxon>
        <taxon>core chlorophytes</taxon>
        <taxon>Trebouxiophyceae</taxon>
        <taxon>Chlorellales</taxon>
        <taxon>Chlorellaceae</taxon>
        <taxon>Chlorella clade</taxon>
        <taxon>Chlorella</taxon>
    </lineage>
</organism>
<dbReference type="InterPro" id="IPR013869">
    <property type="entry name" value="DUF1757"/>
</dbReference>
<reference evidence="1" key="1">
    <citation type="submission" date="2020-11" db="EMBL/GenBank/DDBJ databases">
        <title>Chlorella ohadii genome sequencing and assembly.</title>
        <authorList>
            <person name="Murik O."/>
            <person name="Treves H."/>
            <person name="Kedem I."/>
            <person name="Shotland Y."/>
            <person name="Kaplan A."/>
        </authorList>
    </citation>
    <scope>NUCLEOTIDE SEQUENCE</scope>
    <source>
        <strain evidence="1">1</strain>
    </source>
</reference>